<evidence type="ECO:0000313" key="7">
    <source>
        <dbReference type="Proteomes" id="UP000655225"/>
    </source>
</evidence>
<evidence type="ECO:0000256" key="1">
    <source>
        <dbReference type="ARBA" id="ARBA00011063"/>
    </source>
</evidence>
<evidence type="ECO:0000313" key="6">
    <source>
        <dbReference type="EMBL" id="KAF8403241.1"/>
    </source>
</evidence>
<gene>
    <name evidence="6" type="ORF">HHK36_011342</name>
</gene>
<reference evidence="6 7" key="1">
    <citation type="submission" date="2020-04" db="EMBL/GenBank/DDBJ databases">
        <title>Plant Genome Project.</title>
        <authorList>
            <person name="Zhang R.-G."/>
        </authorList>
    </citation>
    <scope>NUCLEOTIDE SEQUENCE [LARGE SCALE GENOMIC DNA]</scope>
    <source>
        <strain evidence="6">YNK0</strain>
        <tissue evidence="6">Leaf</tissue>
    </source>
</reference>
<dbReference type="EMBL" id="JABCRI010000007">
    <property type="protein sequence ID" value="KAF8403241.1"/>
    <property type="molecule type" value="Genomic_DNA"/>
</dbReference>
<dbReference type="InterPro" id="IPR052995">
    <property type="entry name" value="LMW-PTP"/>
</dbReference>
<keyword evidence="3" id="KW-0378">Hydrolase</keyword>
<dbReference type="Pfam" id="PF01451">
    <property type="entry name" value="LMWPc"/>
    <property type="match status" value="1"/>
</dbReference>
<organism evidence="6 7">
    <name type="scientific">Tetracentron sinense</name>
    <name type="common">Spur-leaf</name>
    <dbReference type="NCBI Taxonomy" id="13715"/>
    <lineage>
        <taxon>Eukaryota</taxon>
        <taxon>Viridiplantae</taxon>
        <taxon>Streptophyta</taxon>
        <taxon>Embryophyta</taxon>
        <taxon>Tracheophyta</taxon>
        <taxon>Spermatophyta</taxon>
        <taxon>Magnoliopsida</taxon>
        <taxon>Trochodendrales</taxon>
        <taxon>Trochodendraceae</taxon>
        <taxon>Tetracentron</taxon>
    </lineage>
</organism>
<dbReference type="SUPFAM" id="SSF52788">
    <property type="entry name" value="Phosphotyrosine protein phosphatases I"/>
    <property type="match status" value="1"/>
</dbReference>
<proteinExistence type="inferred from homology"/>
<dbReference type="OrthoDB" id="3388at2759"/>
<dbReference type="InterPro" id="IPR017867">
    <property type="entry name" value="Tyr_phospatase_low_mol_wt"/>
</dbReference>
<dbReference type="InterPro" id="IPR023485">
    <property type="entry name" value="Ptyr_pPase"/>
</dbReference>
<dbReference type="AlphaFoldDB" id="A0A834ZBP6"/>
<evidence type="ECO:0000256" key="4">
    <source>
        <dbReference type="PIRSR" id="PIRSR617867-1"/>
    </source>
</evidence>
<dbReference type="InterPro" id="IPR036196">
    <property type="entry name" value="Ptyr_pPase_sf"/>
</dbReference>
<comment type="caution">
    <text evidence="6">The sequence shown here is derived from an EMBL/GenBank/DDBJ whole genome shotgun (WGS) entry which is preliminary data.</text>
</comment>
<dbReference type="Gene3D" id="3.40.50.2300">
    <property type="match status" value="1"/>
</dbReference>
<dbReference type="GO" id="GO:0003993">
    <property type="term" value="F:acid phosphatase activity"/>
    <property type="evidence" value="ECO:0007669"/>
    <property type="project" value="UniProtKB-EC"/>
</dbReference>
<feature type="active site" description="Proton donor" evidence="4">
    <location>
        <position position="209"/>
    </location>
</feature>
<dbReference type="PRINTS" id="PR00719">
    <property type="entry name" value="LMWPTPASE"/>
</dbReference>
<dbReference type="SMART" id="SM00226">
    <property type="entry name" value="LMWPc"/>
    <property type="match status" value="1"/>
</dbReference>
<accession>A0A834ZBP6</accession>
<feature type="domain" description="Phosphotyrosine protein phosphatase I" evidence="5">
    <location>
        <begin position="78"/>
        <end position="229"/>
    </location>
</feature>
<name>A0A834ZBP6_TETSI</name>
<dbReference type="GO" id="GO:0004725">
    <property type="term" value="F:protein tyrosine phosphatase activity"/>
    <property type="evidence" value="ECO:0007669"/>
    <property type="project" value="InterPro"/>
</dbReference>
<sequence length="288" mass="32651">MATHPYLRICHNSPSLSLKPPSLILPKQHQSSSVLHFSYPASLCKPSLRKLSSSSSHSFVPAITASMASTPSTETKPFSVLFVCLGNICRSPAAEGVFKEIVNRRNVQSKFNIDSAGTINYHEGNQADPRMRAASKRRGIEITSLSRPIRPSDFRDFDLILAMDKQNRNDIMEAFDRWRFKDTLPSDAHKKVRLMCSYCKKHDETEVPDPYYGGAKGFEKLCFNPFRPRFLLRLALIMQENVLTSSASSSLTRIFVAFRLARRSFATRYPAIEQVWNKPDCFPMNLPL</sequence>
<dbReference type="Proteomes" id="UP000655225">
    <property type="component" value="Unassembled WGS sequence"/>
</dbReference>
<dbReference type="PANTHER" id="PTHR47439:SF1">
    <property type="entry name" value="ACID PHOSPHATASE"/>
    <property type="match status" value="1"/>
</dbReference>
<evidence type="ECO:0000256" key="2">
    <source>
        <dbReference type="ARBA" id="ARBA00012646"/>
    </source>
</evidence>
<protein>
    <recommendedName>
        <fullName evidence="2">acid phosphatase</fullName>
        <ecNumber evidence="2">3.1.3.2</ecNumber>
    </recommendedName>
</protein>
<dbReference type="EC" id="3.1.3.2" evidence="2"/>
<feature type="active site" description="Nucleophile" evidence="4">
    <location>
        <position position="84"/>
    </location>
</feature>
<dbReference type="PANTHER" id="PTHR47439">
    <property type="entry name" value="LOW MOLECULAR WEIGHT PHOSPHOTYROSINE PROTEIN PHOSPHATASE-RELATED"/>
    <property type="match status" value="1"/>
</dbReference>
<comment type="similarity">
    <text evidence="1">Belongs to the low molecular weight phosphotyrosine protein phosphatase family.</text>
</comment>
<feature type="active site" evidence="4">
    <location>
        <position position="90"/>
    </location>
</feature>
<evidence type="ECO:0000259" key="5">
    <source>
        <dbReference type="SMART" id="SM00226"/>
    </source>
</evidence>
<evidence type="ECO:0000256" key="3">
    <source>
        <dbReference type="ARBA" id="ARBA00022801"/>
    </source>
</evidence>
<keyword evidence="7" id="KW-1185">Reference proteome</keyword>
<dbReference type="CDD" id="cd16343">
    <property type="entry name" value="LMWPTP"/>
    <property type="match status" value="1"/>
</dbReference>